<dbReference type="Proteomes" id="UP000799640">
    <property type="component" value="Unassembled WGS sequence"/>
</dbReference>
<keyword evidence="2" id="KW-1185">Reference proteome</keyword>
<dbReference type="EMBL" id="ML996689">
    <property type="protein sequence ID" value="KAF2403488.1"/>
    <property type="molecule type" value="Genomic_DNA"/>
</dbReference>
<evidence type="ECO:0000313" key="1">
    <source>
        <dbReference type="EMBL" id="KAF2403488.1"/>
    </source>
</evidence>
<dbReference type="AlphaFoldDB" id="A0A6G1I5A7"/>
<sequence>MFRNALSAAAPARTSPALAACRAVHTKSPKSVAVKDDAKVSNSQPLGAFKCTIPQEVTPDDAQKFVMGDCATENFIGIKQEGVEDFPEGKIRTMTELVPENVEEVVKAAKKGVDNTNDKIYPGEIVRHPSFYYP</sequence>
<protein>
    <submittedName>
        <fullName evidence="1">Uncharacterized protein</fullName>
    </submittedName>
</protein>
<evidence type="ECO:0000313" key="2">
    <source>
        <dbReference type="Proteomes" id="UP000799640"/>
    </source>
</evidence>
<accession>A0A6G1I5A7</accession>
<gene>
    <name evidence="1" type="ORF">EJ06DRAFT_553787</name>
</gene>
<reference evidence="1" key="1">
    <citation type="journal article" date="2020" name="Stud. Mycol.">
        <title>101 Dothideomycetes genomes: a test case for predicting lifestyles and emergence of pathogens.</title>
        <authorList>
            <person name="Haridas S."/>
            <person name="Albert R."/>
            <person name="Binder M."/>
            <person name="Bloem J."/>
            <person name="Labutti K."/>
            <person name="Salamov A."/>
            <person name="Andreopoulos B."/>
            <person name="Baker S."/>
            <person name="Barry K."/>
            <person name="Bills G."/>
            <person name="Bluhm B."/>
            <person name="Cannon C."/>
            <person name="Castanera R."/>
            <person name="Culley D."/>
            <person name="Daum C."/>
            <person name="Ezra D."/>
            <person name="Gonzalez J."/>
            <person name="Henrissat B."/>
            <person name="Kuo A."/>
            <person name="Liang C."/>
            <person name="Lipzen A."/>
            <person name="Lutzoni F."/>
            <person name="Magnuson J."/>
            <person name="Mondo S."/>
            <person name="Nolan M."/>
            <person name="Ohm R."/>
            <person name="Pangilinan J."/>
            <person name="Park H.-J."/>
            <person name="Ramirez L."/>
            <person name="Alfaro M."/>
            <person name="Sun H."/>
            <person name="Tritt A."/>
            <person name="Yoshinaga Y."/>
            <person name="Zwiers L.-H."/>
            <person name="Turgeon B."/>
            <person name="Goodwin S."/>
            <person name="Spatafora J."/>
            <person name="Crous P."/>
            <person name="Grigoriev I."/>
        </authorList>
    </citation>
    <scope>NUCLEOTIDE SEQUENCE</scope>
    <source>
        <strain evidence="1">CBS 262.69</strain>
    </source>
</reference>
<proteinExistence type="predicted"/>
<name>A0A6G1I5A7_9PEZI</name>
<organism evidence="1 2">
    <name type="scientific">Trichodelitschia bisporula</name>
    <dbReference type="NCBI Taxonomy" id="703511"/>
    <lineage>
        <taxon>Eukaryota</taxon>
        <taxon>Fungi</taxon>
        <taxon>Dikarya</taxon>
        <taxon>Ascomycota</taxon>
        <taxon>Pezizomycotina</taxon>
        <taxon>Dothideomycetes</taxon>
        <taxon>Dothideomycetes incertae sedis</taxon>
        <taxon>Phaeotrichales</taxon>
        <taxon>Phaeotrichaceae</taxon>
        <taxon>Trichodelitschia</taxon>
    </lineage>
</organism>